<dbReference type="AlphaFoldDB" id="A0A540WI59"/>
<dbReference type="RefSeq" id="WP_220138071.1">
    <property type="nucleotide sequence ID" value="NZ_VIFM01000961.1"/>
</dbReference>
<gene>
    <name evidence="1" type="ORF">FJV41_51490</name>
</gene>
<dbReference type="EMBL" id="VIFM01000961">
    <property type="protein sequence ID" value="TQF08144.1"/>
    <property type="molecule type" value="Genomic_DNA"/>
</dbReference>
<accession>A0A540WI59</accession>
<name>A0A540WI59_9BACT</name>
<protein>
    <submittedName>
        <fullName evidence="1">Uncharacterized protein</fullName>
    </submittedName>
</protein>
<sequence>MPSKSKAQAHLMAAAAHNPEIAKDSGIDMSVAQDFNKADEHVTEEVELDEASGVGIIKVPPALLKQVQKYVGSVLLTMGAMKQHELQKNGKESESEALLNFLRRFQRKYNASV</sequence>
<dbReference type="Proteomes" id="UP000315369">
    <property type="component" value="Unassembled WGS sequence"/>
</dbReference>
<evidence type="ECO:0000313" key="2">
    <source>
        <dbReference type="Proteomes" id="UP000315369"/>
    </source>
</evidence>
<comment type="caution">
    <text evidence="1">The sequence shown here is derived from an EMBL/GenBank/DDBJ whole genome shotgun (WGS) entry which is preliminary data.</text>
</comment>
<reference evidence="1 2" key="1">
    <citation type="submission" date="2019-06" db="EMBL/GenBank/DDBJ databases">
        <authorList>
            <person name="Livingstone P."/>
            <person name="Whitworth D."/>
        </authorList>
    </citation>
    <scope>NUCLEOTIDE SEQUENCE [LARGE SCALE GENOMIC DNA]</scope>
    <source>
        <strain evidence="1 2">AM401</strain>
    </source>
</reference>
<organism evidence="1 2">
    <name type="scientific">Myxococcus llanfairpwllgwyngyllgogerychwyrndrobwllllantysiliogogogochensis</name>
    <dbReference type="NCBI Taxonomy" id="2590453"/>
    <lineage>
        <taxon>Bacteria</taxon>
        <taxon>Pseudomonadati</taxon>
        <taxon>Myxococcota</taxon>
        <taxon>Myxococcia</taxon>
        <taxon>Myxococcales</taxon>
        <taxon>Cystobacterineae</taxon>
        <taxon>Myxococcaceae</taxon>
        <taxon>Myxococcus</taxon>
    </lineage>
</organism>
<keyword evidence="2" id="KW-1185">Reference proteome</keyword>
<feature type="non-terminal residue" evidence="1">
    <location>
        <position position="113"/>
    </location>
</feature>
<evidence type="ECO:0000313" key="1">
    <source>
        <dbReference type="EMBL" id="TQF08144.1"/>
    </source>
</evidence>
<proteinExistence type="predicted"/>